<proteinExistence type="predicted"/>
<gene>
    <name evidence="1" type="ORF">ENK01_02895</name>
</gene>
<protein>
    <submittedName>
        <fullName evidence="1">Aminotransferase class III-fold pyridoxal phosphate-dependent enzyme</fullName>
    </submittedName>
</protein>
<keyword evidence="1" id="KW-0032">Aminotransferase</keyword>
<reference evidence="1" key="1">
    <citation type="journal article" date="2020" name="mSystems">
        <title>Genome- and Community-Level Interaction Insights into Carbon Utilization and Element Cycling Functions of Hydrothermarchaeota in Hydrothermal Sediment.</title>
        <authorList>
            <person name="Zhou Z."/>
            <person name="Liu Y."/>
            <person name="Xu W."/>
            <person name="Pan J."/>
            <person name="Luo Z.H."/>
            <person name="Li M."/>
        </authorList>
    </citation>
    <scope>NUCLEOTIDE SEQUENCE [LARGE SCALE GENOMIC DNA]</scope>
    <source>
        <strain evidence="1">HyVt-538</strain>
    </source>
</reference>
<dbReference type="EMBL" id="DROP01000197">
    <property type="protein sequence ID" value="HHI88877.1"/>
    <property type="molecule type" value="Genomic_DNA"/>
</dbReference>
<dbReference type="GO" id="GO:0008483">
    <property type="term" value="F:transaminase activity"/>
    <property type="evidence" value="ECO:0007669"/>
    <property type="project" value="UniProtKB-KW"/>
</dbReference>
<dbReference type="Gene3D" id="3.90.1150.10">
    <property type="entry name" value="Aspartate Aminotransferase, domain 1"/>
    <property type="match status" value="1"/>
</dbReference>
<dbReference type="Proteomes" id="UP000885806">
    <property type="component" value="Unassembled WGS sequence"/>
</dbReference>
<sequence>KKIVARAREHGLLLLSCGVRGNVIRFLAPLTIPFDVLDEGLDILAESL</sequence>
<dbReference type="AlphaFoldDB" id="A0A7V5NX47"/>
<keyword evidence="1" id="KW-0808">Transferase</keyword>
<dbReference type="InterPro" id="IPR015424">
    <property type="entry name" value="PyrdxlP-dep_Trfase"/>
</dbReference>
<accession>A0A7V5NX47</accession>
<organism evidence="1">
    <name type="scientific">Hellea balneolensis</name>
    <dbReference type="NCBI Taxonomy" id="287478"/>
    <lineage>
        <taxon>Bacteria</taxon>
        <taxon>Pseudomonadati</taxon>
        <taxon>Pseudomonadota</taxon>
        <taxon>Alphaproteobacteria</taxon>
        <taxon>Maricaulales</taxon>
        <taxon>Robiginitomaculaceae</taxon>
        <taxon>Hellea</taxon>
    </lineage>
</organism>
<name>A0A7V5NX47_9PROT</name>
<comment type="caution">
    <text evidence="1">The sequence shown here is derived from an EMBL/GenBank/DDBJ whole genome shotgun (WGS) entry which is preliminary data.</text>
</comment>
<feature type="non-terminal residue" evidence="1">
    <location>
        <position position="1"/>
    </location>
</feature>
<dbReference type="InterPro" id="IPR015422">
    <property type="entry name" value="PyrdxlP-dep_Trfase_small"/>
</dbReference>
<evidence type="ECO:0000313" key="1">
    <source>
        <dbReference type="EMBL" id="HHI88877.1"/>
    </source>
</evidence>
<dbReference type="SUPFAM" id="SSF53383">
    <property type="entry name" value="PLP-dependent transferases"/>
    <property type="match status" value="1"/>
</dbReference>